<dbReference type="CDD" id="cd01838">
    <property type="entry name" value="Isoamyl_acetate_hydrolase_like"/>
    <property type="match status" value="1"/>
</dbReference>
<gene>
    <name evidence="2" type="ORF">CONCODRAFT_14910</name>
</gene>
<dbReference type="EMBL" id="KQ964425">
    <property type="protein sequence ID" value="KXN74280.1"/>
    <property type="molecule type" value="Genomic_DNA"/>
</dbReference>
<dbReference type="InterPro" id="IPR036514">
    <property type="entry name" value="SGNH_hydro_sf"/>
</dbReference>
<dbReference type="PANTHER" id="PTHR14209:SF19">
    <property type="entry name" value="ISOAMYL ACETATE-HYDROLYZING ESTERASE 1 HOMOLOG"/>
    <property type="match status" value="1"/>
</dbReference>
<keyword evidence="3" id="KW-1185">Reference proteome</keyword>
<accession>A0A137PH25</accession>
<feature type="domain" description="SGNH hydrolase-type esterase" evidence="1">
    <location>
        <begin position="10"/>
        <end position="201"/>
    </location>
</feature>
<reference evidence="2 3" key="1">
    <citation type="journal article" date="2015" name="Genome Biol. Evol.">
        <title>Phylogenomic analyses indicate that early fungi evolved digesting cell walls of algal ancestors of land plants.</title>
        <authorList>
            <person name="Chang Y."/>
            <person name="Wang S."/>
            <person name="Sekimoto S."/>
            <person name="Aerts A.L."/>
            <person name="Choi C."/>
            <person name="Clum A."/>
            <person name="LaButti K.M."/>
            <person name="Lindquist E.A."/>
            <person name="Yee Ngan C."/>
            <person name="Ohm R.A."/>
            <person name="Salamov A.A."/>
            <person name="Grigoriev I.V."/>
            <person name="Spatafora J.W."/>
            <person name="Berbee M.L."/>
        </authorList>
    </citation>
    <scope>NUCLEOTIDE SEQUENCE [LARGE SCALE GENOMIC DNA]</scope>
    <source>
        <strain evidence="2 3">NRRL 28638</strain>
    </source>
</reference>
<protein>
    <submittedName>
        <fullName evidence="2">SGNH hydrolase</fullName>
    </submittedName>
</protein>
<dbReference type="OrthoDB" id="671439at2759"/>
<keyword evidence="2" id="KW-0378">Hydrolase</keyword>
<proteinExistence type="predicted"/>
<dbReference type="Proteomes" id="UP000070444">
    <property type="component" value="Unassembled WGS sequence"/>
</dbReference>
<dbReference type="OMA" id="VPIDRYK"/>
<dbReference type="SUPFAM" id="SSF52266">
    <property type="entry name" value="SGNH hydrolase"/>
    <property type="match status" value="1"/>
</dbReference>
<dbReference type="Gene3D" id="3.40.50.1110">
    <property type="entry name" value="SGNH hydrolase"/>
    <property type="match status" value="1"/>
</dbReference>
<name>A0A137PH25_CONC2</name>
<dbReference type="InterPro" id="IPR045136">
    <property type="entry name" value="Iah1-like"/>
</dbReference>
<dbReference type="STRING" id="796925.A0A137PH25"/>
<dbReference type="Pfam" id="PF13472">
    <property type="entry name" value="Lipase_GDSL_2"/>
    <property type="match status" value="1"/>
</dbReference>
<dbReference type="AlphaFoldDB" id="A0A137PH25"/>
<evidence type="ECO:0000313" key="2">
    <source>
        <dbReference type="EMBL" id="KXN74280.1"/>
    </source>
</evidence>
<organism evidence="2 3">
    <name type="scientific">Conidiobolus coronatus (strain ATCC 28846 / CBS 209.66 / NRRL 28638)</name>
    <name type="common">Delacroixia coronata</name>
    <dbReference type="NCBI Taxonomy" id="796925"/>
    <lineage>
        <taxon>Eukaryota</taxon>
        <taxon>Fungi</taxon>
        <taxon>Fungi incertae sedis</taxon>
        <taxon>Zoopagomycota</taxon>
        <taxon>Entomophthoromycotina</taxon>
        <taxon>Entomophthoromycetes</taxon>
        <taxon>Entomophthorales</taxon>
        <taxon>Ancylistaceae</taxon>
        <taxon>Conidiobolus</taxon>
    </lineage>
</organism>
<dbReference type="InterPro" id="IPR013830">
    <property type="entry name" value="SGNH_hydro"/>
</dbReference>
<evidence type="ECO:0000313" key="3">
    <source>
        <dbReference type="Proteomes" id="UP000070444"/>
    </source>
</evidence>
<dbReference type="PANTHER" id="PTHR14209">
    <property type="entry name" value="ISOAMYL ACETATE-HYDROLYZING ESTERASE 1"/>
    <property type="match status" value="1"/>
</dbReference>
<sequence length="236" mass="27183">MTVFENKLLFIGDSLTQCGYDVTLRGWAAQISNHFSRQYEVISRGYSGYNTRWIQPIIDNIIKSDISSDSEKVQLVTIWFGSNDASEERSPHHIPIEEYKNNYVKIIKKLKQIPRSSELPLLLVTPPASHGKIWEKYCLEVDGLDNENRDSEDIARYAEVVRQLGAEYNIPVLDLWIEGGIVPDVEDQFVDGLHFSAKGNDIVAKLLIEKLENVYEHLALNREKWSYPHYSEHFGK</sequence>
<evidence type="ECO:0000259" key="1">
    <source>
        <dbReference type="Pfam" id="PF13472"/>
    </source>
</evidence>
<dbReference type="GO" id="GO:0016787">
    <property type="term" value="F:hydrolase activity"/>
    <property type="evidence" value="ECO:0007669"/>
    <property type="project" value="UniProtKB-KW"/>
</dbReference>